<comment type="caution">
    <text evidence="9">The sequence shown here is derived from an EMBL/GenBank/DDBJ whole genome shotgun (WGS) entry which is preliminary data.</text>
</comment>
<dbReference type="Pfam" id="PF07731">
    <property type="entry name" value="Cu-oxidase_2"/>
    <property type="match status" value="1"/>
</dbReference>
<keyword evidence="2" id="KW-0479">Metal-binding</keyword>
<dbReference type="InterPro" id="IPR033138">
    <property type="entry name" value="Cu_oxidase_CS"/>
</dbReference>
<dbReference type="InterPro" id="IPR008972">
    <property type="entry name" value="Cupredoxin"/>
</dbReference>
<dbReference type="Pfam" id="PF00394">
    <property type="entry name" value="Cu-oxidase"/>
    <property type="match status" value="1"/>
</dbReference>
<dbReference type="SUPFAM" id="SSF49503">
    <property type="entry name" value="Cupredoxins"/>
    <property type="match status" value="3"/>
</dbReference>
<dbReference type="GeneID" id="95979693"/>
<dbReference type="InterPro" id="IPR001117">
    <property type="entry name" value="Cu-oxidase_2nd"/>
</dbReference>
<reference evidence="9 10" key="1">
    <citation type="submission" date="2024-07" db="EMBL/GenBank/DDBJ databases">
        <title>Draft sequence of the Neodothiora populina.</title>
        <authorList>
            <person name="Drown D.D."/>
            <person name="Schuette U.S."/>
            <person name="Buechlein A.B."/>
            <person name="Rusch D.R."/>
            <person name="Winton L.W."/>
            <person name="Adams G.A."/>
        </authorList>
    </citation>
    <scope>NUCLEOTIDE SEQUENCE [LARGE SCALE GENOMIC DNA]</scope>
    <source>
        <strain evidence="9 10">CPC 39397</strain>
    </source>
</reference>
<sequence length="636" mass="70122">MMASLTNLLLLTVLPSALAWKSPLHYKRNYNTTAVGLEHPVSANYTGVWGHRLPQAQTNGQSTWGELDHAPLAPFCDGPLKDGTPWGAKGVNDTNPYDDSNVPYTGMTRYYSWTITNTTLAPDGVEMPMIVVNNQYPGPLIEANWGDWIVVEVTNGLDIEGTALHWHGFLQTGTPFYDGVPGISQCPIPPGKSFTYRFRAELYGTSWWHGHYSAQYIQGLAGPMVVHGPKSDDYDIDLGPVMLTDWFHAYYQNLLEQVYHASEAGPILPPMANNMLIQGKGDYVCNNTNLTCTPDAGKAQFRFQSGKRHRLRLINHAAEALIFFSIDGYNMTVIANDFVAVEPYTTNLIKLGVGQRTDIVVTGKDDPTESVWMRITEGPSGLGPAGATGCSLNDGLSFEVTAPIYYEDADIGVPPNTTTEIDSSLYLFPLNCANEPLENTVPAFAIPVKKPDTTLNFLMTGGDNATGEFVWYMNNITFLGDYNDPTLLEQKLGNLNFPIERQVYNLGNATSVRIVMTSVGFPASHPMHIHGHNMQVLAVGEGSWDGSTIVNPSNPQRRDTQLIPPAGYLVIQYDLDNPGMWPFHCHVAWHISEGMNVNIIDPGIENVDFPYSIAQTCRDWSDWTGTHVVNQIDSGL</sequence>
<keyword evidence="5" id="KW-0732">Signal</keyword>
<evidence type="ECO:0000256" key="2">
    <source>
        <dbReference type="ARBA" id="ARBA00022723"/>
    </source>
</evidence>
<dbReference type="CDD" id="cd13854">
    <property type="entry name" value="CuRO_1_MaLCC_like"/>
    <property type="match status" value="1"/>
</dbReference>
<accession>A0ABR3P6X0</accession>
<feature type="chain" id="PRO_5046506057" description="Laccase" evidence="5">
    <location>
        <begin position="20"/>
        <end position="636"/>
    </location>
</feature>
<evidence type="ECO:0008006" key="11">
    <source>
        <dbReference type="Google" id="ProtNLM"/>
    </source>
</evidence>
<organism evidence="9 10">
    <name type="scientific">Neodothiora populina</name>
    <dbReference type="NCBI Taxonomy" id="2781224"/>
    <lineage>
        <taxon>Eukaryota</taxon>
        <taxon>Fungi</taxon>
        <taxon>Dikarya</taxon>
        <taxon>Ascomycota</taxon>
        <taxon>Pezizomycotina</taxon>
        <taxon>Dothideomycetes</taxon>
        <taxon>Dothideomycetidae</taxon>
        <taxon>Dothideales</taxon>
        <taxon>Dothioraceae</taxon>
        <taxon>Neodothiora</taxon>
    </lineage>
</organism>
<dbReference type="Pfam" id="PF07732">
    <property type="entry name" value="Cu-oxidase_3"/>
    <property type="match status" value="1"/>
</dbReference>
<dbReference type="Gene3D" id="2.60.40.420">
    <property type="entry name" value="Cupredoxins - blue copper proteins"/>
    <property type="match status" value="3"/>
</dbReference>
<dbReference type="PANTHER" id="PTHR11709:SF145">
    <property type="entry name" value="LCC1"/>
    <property type="match status" value="1"/>
</dbReference>
<evidence type="ECO:0000313" key="10">
    <source>
        <dbReference type="Proteomes" id="UP001562354"/>
    </source>
</evidence>
<dbReference type="Proteomes" id="UP001562354">
    <property type="component" value="Unassembled WGS sequence"/>
</dbReference>
<dbReference type="InterPro" id="IPR045087">
    <property type="entry name" value="Cu-oxidase_fam"/>
</dbReference>
<feature type="domain" description="Plastocyanin-like" evidence="6">
    <location>
        <begin position="240"/>
        <end position="381"/>
    </location>
</feature>
<evidence type="ECO:0000256" key="4">
    <source>
        <dbReference type="ARBA" id="ARBA00023008"/>
    </source>
</evidence>
<feature type="domain" description="Plastocyanin-like" evidence="8">
    <location>
        <begin position="115"/>
        <end position="230"/>
    </location>
</feature>
<feature type="signal peptide" evidence="5">
    <location>
        <begin position="1"/>
        <end position="19"/>
    </location>
</feature>
<dbReference type="PROSITE" id="PS00079">
    <property type="entry name" value="MULTICOPPER_OXIDASE1"/>
    <property type="match status" value="1"/>
</dbReference>
<keyword evidence="3" id="KW-0560">Oxidoreductase</keyword>
<evidence type="ECO:0000259" key="7">
    <source>
        <dbReference type="Pfam" id="PF07731"/>
    </source>
</evidence>
<dbReference type="RefSeq" id="XP_069198077.1">
    <property type="nucleotide sequence ID" value="XM_069345871.1"/>
</dbReference>
<proteinExistence type="inferred from homology"/>
<evidence type="ECO:0000256" key="5">
    <source>
        <dbReference type="SAM" id="SignalP"/>
    </source>
</evidence>
<protein>
    <recommendedName>
        <fullName evidence="11">Laccase</fullName>
    </recommendedName>
</protein>
<dbReference type="InterPro" id="IPR011706">
    <property type="entry name" value="Cu-oxidase_C"/>
</dbReference>
<dbReference type="InterPro" id="IPR002355">
    <property type="entry name" value="Cu_oxidase_Cu_BS"/>
</dbReference>
<comment type="similarity">
    <text evidence="1">Belongs to the multicopper oxidase family.</text>
</comment>
<evidence type="ECO:0000259" key="8">
    <source>
        <dbReference type="Pfam" id="PF07732"/>
    </source>
</evidence>
<dbReference type="PANTHER" id="PTHR11709">
    <property type="entry name" value="MULTI-COPPER OXIDASE"/>
    <property type="match status" value="1"/>
</dbReference>
<keyword evidence="10" id="KW-1185">Reference proteome</keyword>
<dbReference type="PROSITE" id="PS00080">
    <property type="entry name" value="MULTICOPPER_OXIDASE2"/>
    <property type="match status" value="1"/>
</dbReference>
<dbReference type="CDD" id="cd13901">
    <property type="entry name" value="CuRO_3_MaLCC_like"/>
    <property type="match status" value="1"/>
</dbReference>
<evidence type="ECO:0000256" key="1">
    <source>
        <dbReference type="ARBA" id="ARBA00010609"/>
    </source>
</evidence>
<keyword evidence="4" id="KW-0186">Copper</keyword>
<gene>
    <name evidence="9" type="ORF">AAFC00_005994</name>
</gene>
<dbReference type="EMBL" id="JBFMKM010000013">
    <property type="protein sequence ID" value="KAL1301801.1"/>
    <property type="molecule type" value="Genomic_DNA"/>
</dbReference>
<evidence type="ECO:0000259" key="6">
    <source>
        <dbReference type="Pfam" id="PF00394"/>
    </source>
</evidence>
<evidence type="ECO:0000256" key="3">
    <source>
        <dbReference type="ARBA" id="ARBA00023002"/>
    </source>
</evidence>
<feature type="domain" description="Plastocyanin-like" evidence="7">
    <location>
        <begin position="493"/>
        <end position="600"/>
    </location>
</feature>
<evidence type="ECO:0000313" key="9">
    <source>
        <dbReference type="EMBL" id="KAL1301801.1"/>
    </source>
</evidence>
<dbReference type="InterPro" id="IPR011707">
    <property type="entry name" value="Cu-oxidase-like_N"/>
</dbReference>
<name>A0ABR3P6X0_9PEZI</name>